<name>A0AAN6W6B3_9PEZI</name>
<evidence type="ECO:0000259" key="7">
    <source>
        <dbReference type="PROSITE" id="PS52004"/>
    </source>
</evidence>
<dbReference type="SUPFAM" id="SSF53474">
    <property type="entry name" value="alpha/beta-Hydrolases"/>
    <property type="match status" value="1"/>
</dbReference>
<dbReference type="InterPro" id="IPR032088">
    <property type="entry name" value="SAT"/>
</dbReference>
<dbReference type="InterPro" id="IPR049552">
    <property type="entry name" value="PKS_DH_N"/>
</dbReference>
<dbReference type="NCBIfam" id="TIGR04532">
    <property type="entry name" value="PT_fungal_PKS"/>
    <property type="match status" value="1"/>
</dbReference>
<dbReference type="Pfam" id="PF00975">
    <property type="entry name" value="Thioesterase"/>
    <property type="match status" value="1"/>
</dbReference>
<dbReference type="GO" id="GO:0006633">
    <property type="term" value="P:fatty acid biosynthetic process"/>
    <property type="evidence" value="ECO:0007669"/>
    <property type="project" value="InterPro"/>
</dbReference>
<dbReference type="Pfam" id="PF02801">
    <property type="entry name" value="Ketoacyl-synt_C"/>
    <property type="match status" value="1"/>
</dbReference>
<dbReference type="GO" id="GO:0044550">
    <property type="term" value="P:secondary metabolite biosynthetic process"/>
    <property type="evidence" value="ECO:0007669"/>
    <property type="project" value="TreeGrafter"/>
</dbReference>
<dbReference type="InterPro" id="IPR014043">
    <property type="entry name" value="Acyl_transferase_dom"/>
</dbReference>
<feature type="region of interest" description="C-terminal hotdog fold" evidence="5">
    <location>
        <begin position="1432"/>
        <end position="1583"/>
    </location>
</feature>
<dbReference type="InterPro" id="IPR016035">
    <property type="entry name" value="Acyl_Trfase/lysoPLipase"/>
</dbReference>
<dbReference type="CDD" id="cd00833">
    <property type="entry name" value="PKS"/>
    <property type="match status" value="1"/>
</dbReference>
<dbReference type="InterPro" id="IPR001227">
    <property type="entry name" value="Ac_transferase_dom_sf"/>
</dbReference>
<keyword evidence="4" id="KW-0511">Multifunctional enzyme</keyword>
<dbReference type="Gene3D" id="3.40.47.10">
    <property type="match status" value="1"/>
</dbReference>
<evidence type="ECO:0000256" key="5">
    <source>
        <dbReference type="PROSITE-ProRule" id="PRU01363"/>
    </source>
</evidence>
<evidence type="ECO:0000256" key="3">
    <source>
        <dbReference type="ARBA" id="ARBA00022679"/>
    </source>
</evidence>
<dbReference type="InterPro" id="IPR029058">
    <property type="entry name" value="AB_hydrolase_fold"/>
</dbReference>
<feature type="region of interest" description="N-terminal hotdog fold" evidence="5">
    <location>
        <begin position="1280"/>
        <end position="1408"/>
    </location>
</feature>
<dbReference type="PROSITE" id="PS52004">
    <property type="entry name" value="KS3_2"/>
    <property type="match status" value="1"/>
</dbReference>
<dbReference type="Gene3D" id="3.10.129.110">
    <property type="entry name" value="Polyketide synthase dehydratase"/>
    <property type="match status" value="1"/>
</dbReference>
<evidence type="ECO:0000259" key="6">
    <source>
        <dbReference type="PROSITE" id="PS50075"/>
    </source>
</evidence>
<dbReference type="Gene3D" id="1.10.1200.10">
    <property type="entry name" value="ACP-like"/>
    <property type="match status" value="2"/>
</dbReference>
<dbReference type="InterPro" id="IPR018201">
    <property type="entry name" value="Ketoacyl_synth_AS"/>
</dbReference>
<proteinExistence type="predicted"/>
<dbReference type="Gene3D" id="3.40.366.10">
    <property type="entry name" value="Malonyl-Coenzyme A Acyl Carrier Protein, domain 2"/>
    <property type="match status" value="2"/>
</dbReference>
<evidence type="ECO:0000256" key="2">
    <source>
        <dbReference type="ARBA" id="ARBA00022553"/>
    </source>
</evidence>
<dbReference type="GO" id="GO:0031177">
    <property type="term" value="F:phosphopantetheine binding"/>
    <property type="evidence" value="ECO:0007669"/>
    <property type="project" value="InterPro"/>
</dbReference>
<dbReference type="SUPFAM" id="SSF55048">
    <property type="entry name" value="Probable ACP-binding domain of malonyl-CoA ACP transacylase"/>
    <property type="match status" value="1"/>
</dbReference>
<accession>A0AAN6W6B3</accession>
<dbReference type="GO" id="GO:0004312">
    <property type="term" value="F:fatty acid synthase activity"/>
    <property type="evidence" value="ECO:0007669"/>
    <property type="project" value="TreeGrafter"/>
</dbReference>
<dbReference type="InterPro" id="IPR036736">
    <property type="entry name" value="ACP-like_sf"/>
</dbReference>
<dbReference type="SUPFAM" id="SSF47336">
    <property type="entry name" value="ACP-like"/>
    <property type="match status" value="2"/>
</dbReference>
<dbReference type="SMART" id="SM00825">
    <property type="entry name" value="PKS_KS"/>
    <property type="match status" value="1"/>
</dbReference>
<keyword evidence="1" id="KW-0596">Phosphopantetheine</keyword>
<evidence type="ECO:0000313" key="9">
    <source>
        <dbReference type="EMBL" id="KAK4176239.1"/>
    </source>
</evidence>
<dbReference type="SMART" id="SM00827">
    <property type="entry name" value="PKS_AT"/>
    <property type="match status" value="1"/>
</dbReference>
<dbReference type="SUPFAM" id="SSF53901">
    <property type="entry name" value="Thiolase-like"/>
    <property type="match status" value="1"/>
</dbReference>
<keyword evidence="3" id="KW-0808">Transferase</keyword>
<dbReference type="SMART" id="SM00823">
    <property type="entry name" value="PKS_PP"/>
    <property type="match status" value="2"/>
</dbReference>
<dbReference type="PANTHER" id="PTHR43775:SF37">
    <property type="entry name" value="SI:DKEY-61P9.11"/>
    <property type="match status" value="1"/>
</dbReference>
<dbReference type="InterPro" id="IPR014030">
    <property type="entry name" value="Ketoacyl_synth_N"/>
</dbReference>
<keyword evidence="10" id="KW-1185">Reference proteome</keyword>
<dbReference type="Gene3D" id="3.40.50.1820">
    <property type="entry name" value="alpha/beta hydrolase"/>
    <property type="match status" value="1"/>
</dbReference>
<dbReference type="InterPro" id="IPR049900">
    <property type="entry name" value="PKS_mFAS_DH"/>
</dbReference>
<gene>
    <name evidence="9" type="ORF">QBC36DRAFT_352777</name>
</gene>
<dbReference type="EMBL" id="MU866203">
    <property type="protein sequence ID" value="KAK4176239.1"/>
    <property type="molecule type" value="Genomic_DNA"/>
</dbReference>
<keyword evidence="2" id="KW-0597">Phosphoprotein</keyword>
<dbReference type="Proteomes" id="UP001302321">
    <property type="component" value="Unassembled WGS sequence"/>
</dbReference>
<evidence type="ECO:0000313" key="10">
    <source>
        <dbReference type="Proteomes" id="UP001302321"/>
    </source>
</evidence>
<dbReference type="InterPro" id="IPR009081">
    <property type="entry name" value="PP-bd_ACP"/>
</dbReference>
<feature type="domain" description="Ketosynthase family 3 (KS3)" evidence="7">
    <location>
        <begin position="362"/>
        <end position="792"/>
    </location>
</feature>
<dbReference type="Pfam" id="PF21089">
    <property type="entry name" value="PKS_DH_N"/>
    <property type="match status" value="1"/>
</dbReference>
<evidence type="ECO:0000256" key="1">
    <source>
        <dbReference type="ARBA" id="ARBA00022450"/>
    </source>
</evidence>
<dbReference type="InterPro" id="IPR016036">
    <property type="entry name" value="Malonyl_transacylase_ACP-bd"/>
</dbReference>
<dbReference type="Pfam" id="PF16073">
    <property type="entry name" value="SAT"/>
    <property type="match status" value="1"/>
</dbReference>
<feature type="active site" description="Proton acceptor; for dehydratase activity" evidence="5">
    <location>
        <position position="1312"/>
    </location>
</feature>
<dbReference type="PROSITE" id="PS00606">
    <property type="entry name" value="KS3_1"/>
    <property type="match status" value="1"/>
</dbReference>
<sequence length="2117" mass="230055">MSANTFLLFGDQTGEILPSIQLLSRSAASNQTLAAFLRRSTDRIRGAISQAPAHHRHSLPSFTSLLELATIASNQQQKSPAIYGALMCVAQLGHAIIHLENNPRLLDAYENRLVIVGLCTGLLPAAAVSCAGNLTEVLSLAEVTVHLAFQVGLAAFERSHIIDSSFGSWATLVSQVDISATRDAIKLFNNESVLERNHRVYISAESLNSLTISGPPSTTETFFSTASILQGCKRVPLPITAAFHANHLQPIQLTSLFKDIGPGVLQRTVQHHLLLSPSSGLPYKGSNFGELLVEILEDILQDPILFELWVQRLARVVSSHPKLITFGPANCEKAIHQAMRSHGIELNTSTLEDPDSNASHMSNAVAIVGMSVRLPGSETLEEFWRVLEDGKDLHEKIRPDRFDINTHVDPSGKAKNTSLTPYGVFIDRPGHFDTRLFNMSPREAAQTDPQQRLLLLTAYEALEMAGYTPNGTPSTNTKRIGSFMGQTGDDYREVNASQDVDTYFITGNIRAFGPGRLNYHFGWEGPSYSVDTACSSSAASIQLACSALLGGELDMALGGGANLLTASDLFAGLSRGNFLSKSGGCKSFDHDADGYVRADAVGMVVLKRLEDALADRDNILAVLRATVTNHSAEASSITHPHTETQERLFNSVLNQAGIDPFAIDYAELHGTGTQAGDATESRSVTNVLARNRPADNPLFIGTVKPNLGHGEAASGVTSLIKAIMMLRKNIIPPHVGIRGRINQRLPPLADMNTHISFGKTPFLPRPGGDGKRKILINNFDAAGGNTSMVIEDPPALTADGVEPRKHHIVAVSGKTPNAVMGNTKRLLEYLEKNPEVRLGDIAYTTTARRMHHSLRQAHVASSVESLRGSLQQAITKESWAKVPVTSPQVVFIFTGQGSAYSGMAWELFKTNRTFGELLRRNDNICVSHGFGSFLSLVEDDRFHVTSASPVQVQLAIVSMELAMAEYWKCLGVVPTAVIGHSLGEYPALCVAGVLSLSDCLYLVGKRASLMASNCSPGTHLMLAVQANQSGTQTLLGKVDDSSSLEIACQNGPTSTVVSGTTDHIQVLQERALTRGFKTTVLDVQYAFHSAQMDEILRDLSDLVRKVYFAAPSIPVGSTVLGSVVSSAGIFNADYLLQGTRGTVRFMDAVEAVKGAIKPNQQAIWIETGPSPICIGMLRAMVGSEHQLLPSMKKGEDDCKVLAGSLARAFTAGLSINWREFHRPYELSLRLLELPHYAFDLKNYWIQYKGDWTLRKGDPVEVSRFPTTRDHSTKFSTTTLHRIESEVRGKSGVSVTFASDAAEPKLNTTLRGHLVNGVGLCPSSVYADMALSAAFYILRGTDSSICMDVRDMEVHKPLIIQPGDTKQVIHVSATKHTGSDGVEITFASQDGQTREDHAKCFVVCGQEDSWKFEWSKTAYLIKARIESLKQSSSRGETHRILRPMVYKLFAVLVDYDTRYQGLQEVFMNSNLLEAAANVKFNTSDSDGTFIHNPYWIDSFAHLSGFVLNGADTTPADVVYISHGWRSMKIVGKLSANEKYQSYVRMQETSTRGVMEGDVYLFEGDLVVAVCQGLRFQRIQRSILDHLLPRAHKQASPQLQGIPNLGTKRQSGGSEIPIIKVELVDDTTVSSDFDEILQLVASEVGVESKELADDTVFADLGVDSLLSIIITAKLGQLLGQPVPASLFTEVLTVGDLRRYHLNKFEDDDLASSYGGSTCGTEIFSQPQSQSYTPFTNTGLFIGTPAEDRAIVIKQIIAAEIGVDPEEIGEDVPLADLGVDSLLSLSIMATIKTQTGQILPPSFLIEHPTFVAIEAALGPPRILPVQQLFKALEKVRNDKASPKSEAVLLQGSPFSQEPALFLLPDGSGSASSYVGLPNLRLSGPVWGLDSPFLNQPEAFTISLEELASAFVAEIRNKQARGPYHLAGWSIGGTYTYEAARQLICHGEEVQSLTLIDAPCPASLPPLPTETISLLDKVGAFDGLKNKQRAGKTAMRKSVHAHFVGSVAILEKYKPVTMWKGSTPMIKSVTVVWARNGVWDTVGPEVKAKHTQSLGVKNAARDWMMDTRSDFGPNGWETLLPDAQIQCRVAEGDHFTIIKDSGALRLGALLRDAVIGSLYIQ</sequence>
<dbReference type="Pfam" id="PF00550">
    <property type="entry name" value="PP-binding"/>
    <property type="match status" value="2"/>
</dbReference>
<feature type="domain" description="Carrier" evidence="6">
    <location>
        <begin position="1744"/>
        <end position="1818"/>
    </location>
</feature>
<dbReference type="InterPro" id="IPR014031">
    <property type="entry name" value="Ketoacyl_synth_C"/>
</dbReference>
<evidence type="ECO:0008006" key="11">
    <source>
        <dbReference type="Google" id="ProtNLM"/>
    </source>
</evidence>
<dbReference type="InterPro" id="IPR030918">
    <property type="entry name" value="PT_fungal_PKS"/>
</dbReference>
<dbReference type="SUPFAM" id="SSF52151">
    <property type="entry name" value="FabD/lysophospholipase-like"/>
    <property type="match status" value="1"/>
</dbReference>
<organism evidence="9 10">
    <name type="scientific">Triangularia setosa</name>
    <dbReference type="NCBI Taxonomy" id="2587417"/>
    <lineage>
        <taxon>Eukaryota</taxon>
        <taxon>Fungi</taxon>
        <taxon>Dikarya</taxon>
        <taxon>Ascomycota</taxon>
        <taxon>Pezizomycotina</taxon>
        <taxon>Sordariomycetes</taxon>
        <taxon>Sordariomycetidae</taxon>
        <taxon>Sordariales</taxon>
        <taxon>Podosporaceae</taxon>
        <taxon>Triangularia</taxon>
    </lineage>
</organism>
<feature type="active site" description="Proton donor; for dehydratase activity" evidence="5">
    <location>
        <position position="1496"/>
    </location>
</feature>
<dbReference type="PANTHER" id="PTHR43775">
    <property type="entry name" value="FATTY ACID SYNTHASE"/>
    <property type="match status" value="1"/>
</dbReference>
<dbReference type="InterPro" id="IPR016039">
    <property type="entry name" value="Thiolase-like"/>
</dbReference>
<dbReference type="PROSITE" id="PS52019">
    <property type="entry name" value="PKS_MFAS_DH"/>
    <property type="match status" value="1"/>
</dbReference>
<protein>
    <recommendedName>
        <fullName evidence="11">Polyketide synthase</fullName>
    </recommendedName>
</protein>
<dbReference type="FunFam" id="3.10.129.110:FF:000001">
    <property type="entry name" value="Sterigmatocystin biosynthesis polyketide synthase"/>
    <property type="match status" value="1"/>
</dbReference>
<dbReference type="Pfam" id="PF22621">
    <property type="entry name" value="CurL-like_PKS_C"/>
    <property type="match status" value="1"/>
</dbReference>
<dbReference type="InterPro" id="IPR042104">
    <property type="entry name" value="PKS_dehydratase_sf"/>
</dbReference>
<dbReference type="GO" id="GO:0004315">
    <property type="term" value="F:3-oxoacyl-[acyl-carrier-protein] synthase activity"/>
    <property type="evidence" value="ECO:0007669"/>
    <property type="project" value="InterPro"/>
</dbReference>
<dbReference type="InterPro" id="IPR050091">
    <property type="entry name" value="PKS_NRPS_Biosynth_Enz"/>
</dbReference>
<dbReference type="Pfam" id="PF00698">
    <property type="entry name" value="Acyl_transf_1"/>
    <property type="match status" value="1"/>
</dbReference>
<feature type="domain" description="Carrier" evidence="6">
    <location>
        <begin position="1625"/>
        <end position="1702"/>
    </location>
</feature>
<dbReference type="Pfam" id="PF14765">
    <property type="entry name" value="PS-DH"/>
    <property type="match status" value="1"/>
</dbReference>
<dbReference type="InterPro" id="IPR020841">
    <property type="entry name" value="PKS_Beta-ketoAc_synthase_dom"/>
</dbReference>
<dbReference type="InterPro" id="IPR049551">
    <property type="entry name" value="PKS_DH_C"/>
</dbReference>
<dbReference type="Pfam" id="PF00109">
    <property type="entry name" value="ketoacyl-synt"/>
    <property type="match status" value="1"/>
</dbReference>
<evidence type="ECO:0000259" key="8">
    <source>
        <dbReference type="PROSITE" id="PS52019"/>
    </source>
</evidence>
<dbReference type="InterPro" id="IPR001031">
    <property type="entry name" value="Thioesterase"/>
</dbReference>
<feature type="domain" description="PKS/mFAS DH" evidence="8">
    <location>
        <begin position="1280"/>
        <end position="1583"/>
    </location>
</feature>
<comment type="caution">
    <text evidence="9">The sequence shown here is derived from an EMBL/GenBank/DDBJ whole genome shotgun (WGS) entry which is preliminary data.</text>
</comment>
<dbReference type="Gene3D" id="3.30.70.3290">
    <property type="match status" value="1"/>
</dbReference>
<reference evidence="9" key="2">
    <citation type="submission" date="2023-05" db="EMBL/GenBank/DDBJ databases">
        <authorList>
            <consortium name="Lawrence Berkeley National Laboratory"/>
            <person name="Steindorff A."/>
            <person name="Hensen N."/>
            <person name="Bonometti L."/>
            <person name="Westerberg I."/>
            <person name="Brannstrom I.O."/>
            <person name="Guillou S."/>
            <person name="Cros-Aarteil S."/>
            <person name="Calhoun S."/>
            <person name="Haridas S."/>
            <person name="Kuo A."/>
            <person name="Mondo S."/>
            <person name="Pangilinan J."/>
            <person name="Riley R."/>
            <person name="Labutti K."/>
            <person name="Andreopoulos B."/>
            <person name="Lipzen A."/>
            <person name="Chen C."/>
            <person name="Yanf M."/>
            <person name="Daum C."/>
            <person name="Ng V."/>
            <person name="Clum A."/>
            <person name="Ohm R."/>
            <person name="Martin F."/>
            <person name="Silar P."/>
            <person name="Natvig D."/>
            <person name="Lalanne C."/>
            <person name="Gautier V."/>
            <person name="Ament-Velasquez S.L."/>
            <person name="Kruys A."/>
            <person name="Hutchinson M.I."/>
            <person name="Powell A.J."/>
            <person name="Barry K."/>
            <person name="Miller A.N."/>
            <person name="Grigoriev I.V."/>
            <person name="Debuchy R."/>
            <person name="Gladieux P."/>
            <person name="Thoren M.H."/>
            <person name="Johannesson H."/>
        </authorList>
    </citation>
    <scope>NUCLEOTIDE SEQUENCE</scope>
    <source>
        <strain evidence="9">CBS 892.96</strain>
    </source>
</reference>
<reference evidence="9" key="1">
    <citation type="journal article" date="2023" name="Mol. Phylogenet. Evol.">
        <title>Genome-scale phylogeny and comparative genomics of the fungal order Sordariales.</title>
        <authorList>
            <person name="Hensen N."/>
            <person name="Bonometti L."/>
            <person name="Westerberg I."/>
            <person name="Brannstrom I.O."/>
            <person name="Guillou S."/>
            <person name="Cros-Aarteil S."/>
            <person name="Calhoun S."/>
            <person name="Haridas S."/>
            <person name="Kuo A."/>
            <person name="Mondo S."/>
            <person name="Pangilinan J."/>
            <person name="Riley R."/>
            <person name="LaButti K."/>
            <person name="Andreopoulos B."/>
            <person name="Lipzen A."/>
            <person name="Chen C."/>
            <person name="Yan M."/>
            <person name="Daum C."/>
            <person name="Ng V."/>
            <person name="Clum A."/>
            <person name="Steindorff A."/>
            <person name="Ohm R.A."/>
            <person name="Martin F."/>
            <person name="Silar P."/>
            <person name="Natvig D.O."/>
            <person name="Lalanne C."/>
            <person name="Gautier V."/>
            <person name="Ament-Velasquez S.L."/>
            <person name="Kruys A."/>
            <person name="Hutchinson M.I."/>
            <person name="Powell A.J."/>
            <person name="Barry K."/>
            <person name="Miller A.N."/>
            <person name="Grigoriev I.V."/>
            <person name="Debuchy R."/>
            <person name="Gladieux P."/>
            <person name="Hiltunen Thoren M."/>
            <person name="Johannesson H."/>
        </authorList>
    </citation>
    <scope>NUCLEOTIDE SEQUENCE</scope>
    <source>
        <strain evidence="9">CBS 892.96</strain>
    </source>
</reference>
<dbReference type="InterPro" id="IPR020806">
    <property type="entry name" value="PKS_PP-bd"/>
</dbReference>
<evidence type="ECO:0000256" key="4">
    <source>
        <dbReference type="ARBA" id="ARBA00023268"/>
    </source>
</evidence>
<dbReference type="PROSITE" id="PS50075">
    <property type="entry name" value="CARRIER"/>
    <property type="match status" value="2"/>
</dbReference>